<name>A0A165QK19_EXIGL</name>
<feature type="transmembrane region" description="Helical" evidence="2">
    <location>
        <begin position="6"/>
        <end position="29"/>
    </location>
</feature>
<dbReference type="EMBL" id="KV425882">
    <property type="protein sequence ID" value="KZW03731.1"/>
    <property type="molecule type" value="Genomic_DNA"/>
</dbReference>
<evidence type="ECO:0000313" key="3">
    <source>
        <dbReference type="EMBL" id="KZW03731.1"/>
    </source>
</evidence>
<accession>A0A165QK19</accession>
<evidence type="ECO:0000256" key="1">
    <source>
        <dbReference type="SAM" id="MobiDB-lite"/>
    </source>
</evidence>
<evidence type="ECO:0000313" key="4">
    <source>
        <dbReference type="Proteomes" id="UP000077266"/>
    </source>
</evidence>
<proteinExistence type="predicted"/>
<gene>
    <name evidence="3" type="ORF">EXIGLDRAFT_1548</name>
</gene>
<feature type="region of interest" description="Disordered" evidence="1">
    <location>
        <begin position="37"/>
        <end position="95"/>
    </location>
</feature>
<keyword evidence="2" id="KW-0472">Membrane</keyword>
<sequence length="140" mass="15664">MQHNPHLGAMVGIPVAIFILLGVVLAWVVQWKRRQRRQRKRETIDPTPYMLHSNNEEAGPLPDPLVLKADVSPNTRSKVTEPLEQGVERSNSWTGSTDSRAEVVALRLAMRRAGFSVHALIQSLRPTGADRVDMPPHYDG</sequence>
<keyword evidence="4" id="KW-1185">Reference proteome</keyword>
<organism evidence="3 4">
    <name type="scientific">Exidia glandulosa HHB12029</name>
    <dbReference type="NCBI Taxonomy" id="1314781"/>
    <lineage>
        <taxon>Eukaryota</taxon>
        <taxon>Fungi</taxon>
        <taxon>Dikarya</taxon>
        <taxon>Basidiomycota</taxon>
        <taxon>Agaricomycotina</taxon>
        <taxon>Agaricomycetes</taxon>
        <taxon>Auriculariales</taxon>
        <taxon>Exidiaceae</taxon>
        <taxon>Exidia</taxon>
    </lineage>
</organism>
<protein>
    <submittedName>
        <fullName evidence="3">Uncharacterized protein</fullName>
    </submittedName>
</protein>
<evidence type="ECO:0000256" key="2">
    <source>
        <dbReference type="SAM" id="Phobius"/>
    </source>
</evidence>
<reference evidence="3 4" key="1">
    <citation type="journal article" date="2016" name="Mol. Biol. Evol.">
        <title>Comparative Genomics of Early-Diverging Mushroom-Forming Fungi Provides Insights into the Origins of Lignocellulose Decay Capabilities.</title>
        <authorList>
            <person name="Nagy L.G."/>
            <person name="Riley R."/>
            <person name="Tritt A."/>
            <person name="Adam C."/>
            <person name="Daum C."/>
            <person name="Floudas D."/>
            <person name="Sun H."/>
            <person name="Yadav J.S."/>
            <person name="Pangilinan J."/>
            <person name="Larsson K.H."/>
            <person name="Matsuura K."/>
            <person name="Barry K."/>
            <person name="Labutti K."/>
            <person name="Kuo R."/>
            <person name="Ohm R.A."/>
            <person name="Bhattacharya S.S."/>
            <person name="Shirouzu T."/>
            <person name="Yoshinaga Y."/>
            <person name="Martin F.M."/>
            <person name="Grigoriev I.V."/>
            <person name="Hibbett D.S."/>
        </authorList>
    </citation>
    <scope>NUCLEOTIDE SEQUENCE [LARGE SCALE GENOMIC DNA]</scope>
    <source>
        <strain evidence="3 4">HHB12029</strain>
    </source>
</reference>
<dbReference type="AlphaFoldDB" id="A0A165QK19"/>
<keyword evidence="2" id="KW-0812">Transmembrane</keyword>
<dbReference type="Proteomes" id="UP000077266">
    <property type="component" value="Unassembled WGS sequence"/>
</dbReference>
<keyword evidence="2" id="KW-1133">Transmembrane helix</keyword>
<dbReference type="InParanoid" id="A0A165QK19"/>